<dbReference type="AlphaFoldDB" id="A0A0F9XJ65"/>
<dbReference type="Proteomes" id="UP000034112">
    <property type="component" value="Unassembled WGS sequence"/>
</dbReference>
<sequence length="657" mass="73182">MDEDFNIDDWEFARPLPASPGGTVPSIHIPPELNPDPCIVSLEKWCRACGEPMNSGESFESVFLDEDDGDVRVVGSQEYPAREDEDEDEDDGSDMRAIRRPFFNWDPFGRSVKPNHLESAAIHTECFNLFRRNCPDDKVAPRLLLAGRWRSPWEGAPKFILTVNSDVTSLIRLAAIACNLPQLELLPMELKRLVFEELITRPCALTRYYSVVSLAADSTRRPLDEQFSMPIAKVAHWERGQGPASEEEVLPPVIRIIIDSQGISRIERLAKRPEALSQPSDTELYIVESQETLKHVQVQFQSGLARLRHFGDAKATYLLPWDTPSPPVVEHLLSPTAGRPSHARVMQFATIDGSKISGITFFLTWANHYASPRPAGPQFFMHAHTSKEPSARSTFDKLLYPQDWAGVWNYVPFPHNDRLICFGIEHESDTNLTVLFRFEKAGDVMVGIQYDRYPNRTQTVWAASSKLQLICGLSESGSVITLDAEADGSTTPDRPFRLPFRQTVVPYSHGGCLSWAPLEHVARLRLFTDEDAGVCRGLLLEYEDGGQRAVGECRVGLDVERAYVRPVGLCIGRKSGFSRWSIRVRVDGQAEHTHSERNWQCYSMRGTLASWQKRGYSTLKVVVDDDAGVGVGVGGGTAAAAAAAAADDGVDDDDVPF</sequence>
<accession>A0A0F9XJ65</accession>
<dbReference type="OrthoDB" id="4763081at2759"/>
<evidence type="ECO:0000313" key="2">
    <source>
        <dbReference type="Proteomes" id="UP000034112"/>
    </source>
</evidence>
<comment type="caution">
    <text evidence="1">The sequence shown here is derived from an EMBL/GenBank/DDBJ whole genome shotgun (WGS) entry which is preliminary data.</text>
</comment>
<organism evidence="1 2">
    <name type="scientific">Trichoderma harzianum</name>
    <name type="common">Hypocrea lixii</name>
    <dbReference type="NCBI Taxonomy" id="5544"/>
    <lineage>
        <taxon>Eukaryota</taxon>
        <taxon>Fungi</taxon>
        <taxon>Dikarya</taxon>
        <taxon>Ascomycota</taxon>
        <taxon>Pezizomycotina</taxon>
        <taxon>Sordariomycetes</taxon>
        <taxon>Hypocreomycetidae</taxon>
        <taxon>Hypocreales</taxon>
        <taxon>Hypocreaceae</taxon>
        <taxon>Trichoderma</taxon>
    </lineage>
</organism>
<protein>
    <submittedName>
        <fullName evidence="1">Uncharacterized protein</fullName>
    </submittedName>
</protein>
<dbReference type="OMA" id="RTQCGIC"/>
<evidence type="ECO:0000313" key="1">
    <source>
        <dbReference type="EMBL" id="KKP00508.1"/>
    </source>
</evidence>
<dbReference type="EMBL" id="JOKZ01000248">
    <property type="protein sequence ID" value="KKP00508.1"/>
    <property type="molecule type" value="Genomic_DNA"/>
</dbReference>
<reference evidence="2" key="1">
    <citation type="journal article" date="2015" name="Genome Announc.">
        <title>Draft whole-genome sequence of the biocontrol agent Trichoderma harzianum T6776.</title>
        <authorList>
            <person name="Baroncelli R."/>
            <person name="Piaggeschi G."/>
            <person name="Fiorini L."/>
            <person name="Bertolini E."/>
            <person name="Zapparata A."/>
            <person name="Pe M.E."/>
            <person name="Sarrocco S."/>
            <person name="Vannacci G."/>
        </authorList>
    </citation>
    <scope>NUCLEOTIDE SEQUENCE [LARGE SCALE GENOMIC DNA]</scope>
    <source>
        <strain evidence="2">T6776</strain>
    </source>
</reference>
<gene>
    <name evidence="1" type="ORF">THAR02_07385</name>
</gene>
<proteinExistence type="predicted"/>
<name>A0A0F9XJ65_TRIHA</name>